<feature type="compositionally biased region" description="Basic and acidic residues" evidence="1">
    <location>
        <begin position="19"/>
        <end position="29"/>
    </location>
</feature>
<keyword evidence="2" id="KW-1133">Transmembrane helix</keyword>
<evidence type="ECO:0000256" key="1">
    <source>
        <dbReference type="SAM" id="MobiDB-lite"/>
    </source>
</evidence>
<keyword evidence="2" id="KW-0472">Membrane</keyword>
<keyword evidence="4" id="KW-1185">Reference proteome</keyword>
<accession>A0A518D0J9</accession>
<protein>
    <recommendedName>
        <fullName evidence="5">Peptidase S24-like protein</fullName>
    </recommendedName>
</protein>
<evidence type="ECO:0000256" key="2">
    <source>
        <dbReference type="SAM" id="Phobius"/>
    </source>
</evidence>
<name>A0A518D0J9_9BACT</name>
<dbReference type="CDD" id="cd06462">
    <property type="entry name" value="Peptidase_S24_S26"/>
    <property type="match status" value="1"/>
</dbReference>
<evidence type="ECO:0008006" key="5">
    <source>
        <dbReference type="Google" id="ProtNLM"/>
    </source>
</evidence>
<feature type="transmembrane region" description="Helical" evidence="2">
    <location>
        <begin position="42"/>
        <end position="60"/>
    </location>
</feature>
<reference evidence="3 4" key="1">
    <citation type="submission" date="2019-02" db="EMBL/GenBank/DDBJ databases">
        <title>Deep-cultivation of Planctomycetes and their phenomic and genomic characterization uncovers novel biology.</title>
        <authorList>
            <person name="Wiegand S."/>
            <person name="Jogler M."/>
            <person name="Boedeker C."/>
            <person name="Pinto D."/>
            <person name="Vollmers J."/>
            <person name="Rivas-Marin E."/>
            <person name="Kohn T."/>
            <person name="Peeters S.H."/>
            <person name="Heuer A."/>
            <person name="Rast P."/>
            <person name="Oberbeckmann S."/>
            <person name="Bunk B."/>
            <person name="Jeske O."/>
            <person name="Meyerdierks A."/>
            <person name="Storesund J.E."/>
            <person name="Kallscheuer N."/>
            <person name="Luecker S."/>
            <person name="Lage O.M."/>
            <person name="Pohl T."/>
            <person name="Merkel B.J."/>
            <person name="Hornburger P."/>
            <person name="Mueller R.-W."/>
            <person name="Bruemmer F."/>
            <person name="Labrenz M."/>
            <person name="Spormann A.M."/>
            <person name="Op den Camp H."/>
            <person name="Overmann J."/>
            <person name="Amann R."/>
            <person name="Jetten M.S.M."/>
            <person name="Mascher T."/>
            <person name="Medema M.H."/>
            <person name="Devos D.P."/>
            <person name="Kaster A.-K."/>
            <person name="Ovreas L."/>
            <person name="Rohde M."/>
            <person name="Galperin M.Y."/>
            <person name="Jogler C."/>
        </authorList>
    </citation>
    <scope>NUCLEOTIDE SEQUENCE [LARGE SCALE GENOMIC DNA]</scope>
    <source>
        <strain evidence="3 4">Pla163</strain>
    </source>
</reference>
<feature type="region of interest" description="Disordered" evidence="1">
    <location>
        <begin position="1"/>
        <end position="33"/>
    </location>
</feature>
<dbReference type="EMBL" id="CP036290">
    <property type="protein sequence ID" value="QDU84965.1"/>
    <property type="molecule type" value="Genomic_DNA"/>
</dbReference>
<sequence length="160" mass="16905">MNRPNRTDTSNANLGASEPEGRDAEDHAQARSRPSPARILRVVRRGVLITAFAGAAYLLSRFTTFDMPETGCSPIWRLAPGQRLLLDTAASHAGVGDVVIFRTGRETLAIGRIAGEGVASGIGADELWIGTDDPSCPGWDSSVDGAVERADVVGKVLFGM</sequence>
<proteinExistence type="predicted"/>
<dbReference type="RefSeq" id="WP_145187436.1">
    <property type="nucleotide sequence ID" value="NZ_CP036290.1"/>
</dbReference>
<gene>
    <name evidence="3" type="ORF">Pla163_20850</name>
</gene>
<dbReference type="Proteomes" id="UP000319342">
    <property type="component" value="Chromosome"/>
</dbReference>
<evidence type="ECO:0000313" key="3">
    <source>
        <dbReference type="EMBL" id="QDU84965.1"/>
    </source>
</evidence>
<evidence type="ECO:0000313" key="4">
    <source>
        <dbReference type="Proteomes" id="UP000319342"/>
    </source>
</evidence>
<keyword evidence="2" id="KW-0812">Transmembrane</keyword>
<organism evidence="3 4">
    <name type="scientific">Rohdeia mirabilis</name>
    <dbReference type="NCBI Taxonomy" id="2528008"/>
    <lineage>
        <taxon>Bacteria</taxon>
        <taxon>Pseudomonadati</taxon>
        <taxon>Planctomycetota</taxon>
        <taxon>Planctomycetia</taxon>
        <taxon>Planctomycetia incertae sedis</taxon>
        <taxon>Rohdeia</taxon>
    </lineage>
</organism>
<dbReference type="AlphaFoldDB" id="A0A518D0J9"/>